<dbReference type="EMBL" id="MN740526">
    <property type="protein sequence ID" value="QHU31398.1"/>
    <property type="molecule type" value="Genomic_DNA"/>
</dbReference>
<proteinExistence type="predicted"/>
<organism evidence="1">
    <name type="scientific">viral metagenome</name>
    <dbReference type="NCBI Taxonomy" id="1070528"/>
    <lineage>
        <taxon>unclassified sequences</taxon>
        <taxon>metagenomes</taxon>
        <taxon>organismal metagenomes</taxon>
    </lineage>
</organism>
<name>A0A6C0LN68_9ZZZZ</name>
<reference evidence="1" key="1">
    <citation type="journal article" date="2020" name="Nature">
        <title>Giant virus diversity and host interactions through global metagenomics.</title>
        <authorList>
            <person name="Schulz F."/>
            <person name="Roux S."/>
            <person name="Paez-Espino D."/>
            <person name="Jungbluth S."/>
            <person name="Walsh D.A."/>
            <person name="Denef V.J."/>
            <person name="McMahon K.D."/>
            <person name="Konstantinidis K.T."/>
            <person name="Eloe-Fadrosh E.A."/>
            <person name="Kyrpides N.C."/>
            <person name="Woyke T."/>
        </authorList>
    </citation>
    <scope>NUCLEOTIDE SEQUENCE</scope>
    <source>
        <strain evidence="1">GVMAG-M-3300027963-21</strain>
    </source>
</reference>
<accession>A0A6C0LN68</accession>
<protein>
    <submittedName>
        <fullName evidence="1">Uncharacterized protein</fullName>
    </submittedName>
</protein>
<dbReference type="AlphaFoldDB" id="A0A6C0LN68"/>
<evidence type="ECO:0000313" key="1">
    <source>
        <dbReference type="EMBL" id="QHU31398.1"/>
    </source>
</evidence>
<sequence length="91" mass="10537">MNAAGTTGTAGTVSLNINVRNFLKWTSVANRIDNPHLSHVQCMKNALKELKKEKMLRSFIRSKTREIKNKHPYYTAAECVKLSMREWRKMN</sequence>